<dbReference type="CDD" id="cd04301">
    <property type="entry name" value="NAT_SF"/>
    <property type="match status" value="1"/>
</dbReference>
<sequence>MRGSDMNIKLEVAVEKDAGLIFDIQVRAFLPLLNKYQDFETNPANETIERVVKRIINPQGEVYKIIADGVPVGAICVVRKEDGVMFWIGPMFILPEKQGKGVAQKAITLLMEMFPEVTSWGLASLLEEERNCYLYEKMGFNRIGDHKALNEKATLVFYNKVC</sequence>
<dbReference type="Proteomes" id="UP001285921">
    <property type="component" value="Unassembled WGS sequence"/>
</dbReference>
<dbReference type="InterPro" id="IPR000182">
    <property type="entry name" value="GNAT_dom"/>
</dbReference>
<dbReference type="SUPFAM" id="SSF55729">
    <property type="entry name" value="Acyl-CoA N-acyltransferases (Nat)"/>
    <property type="match status" value="1"/>
</dbReference>
<proteinExistence type="predicted"/>
<name>A0ABQ6NFM3_9BACL</name>
<protein>
    <submittedName>
        <fullName evidence="2">N-acetyltransferase</fullName>
    </submittedName>
</protein>
<comment type="caution">
    <text evidence="2">The sequence shown here is derived from an EMBL/GenBank/DDBJ whole genome shotgun (WGS) entry which is preliminary data.</text>
</comment>
<evidence type="ECO:0000313" key="2">
    <source>
        <dbReference type="EMBL" id="GMK43896.1"/>
    </source>
</evidence>
<dbReference type="EMBL" id="BTCL01000003">
    <property type="protein sequence ID" value="GMK43896.1"/>
    <property type="molecule type" value="Genomic_DNA"/>
</dbReference>
<dbReference type="Pfam" id="PF00583">
    <property type="entry name" value="Acetyltransf_1"/>
    <property type="match status" value="1"/>
</dbReference>
<accession>A0ABQ6NFM3</accession>
<reference evidence="2 3" key="1">
    <citation type="submission" date="2023-05" db="EMBL/GenBank/DDBJ databases">
        <title>Draft genome of Paenibacillus sp. CCS26.</title>
        <authorList>
            <person name="Akita H."/>
            <person name="Shinto Y."/>
            <person name="Kimura Z."/>
        </authorList>
    </citation>
    <scope>NUCLEOTIDE SEQUENCE [LARGE SCALE GENOMIC DNA]</scope>
    <source>
        <strain evidence="2 3">CCS26</strain>
    </source>
</reference>
<evidence type="ECO:0000259" key="1">
    <source>
        <dbReference type="PROSITE" id="PS51186"/>
    </source>
</evidence>
<dbReference type="InterPro" id="IPR016181">
    <property type="entry name" value="Acyl_CoA_acyltransferase"/>
</dbReference>
<gene>
    <name evidence="2" type="ORF">PghCCS26_10230</name>
</gene>
<feature type="domain" description="N-acetyltransferase" evidence="1">
    <location>
        <begin position="8"/>
        <end position="161"/>
    </location>
</feature>
<keyword evidence="3" id="KW-1185">Reference proteome</keyword>
<dbReference type="PROSITE" id="PS51186">
    <property type="entry name" value="GNAT"/>
    <property type="match status" value="1"/>
</dbReference>
<organism evidence="2 3">
    <name type="scientific">Paenibacillus glycanilyticus</name>
    <dbReference type="NCBI Taxonomy" id="126569"/>
    <lineage>
        <taxon>Bacteria</taxon>
        <taxon>Bacillati</taxon>
        <taxon>Bacillota</taxon>
        <taxon>Bacilli</taxon>
        <taxon>Bacillales</taxon>
        <taxon>Paenibacillaceae</taxon>
        <taxon>Paenibacillus</taxon>
    </lineage>
</organism>
<dbReference type="Gene3D" id="3.40.630.30">
    <property type="match status" value="1"/>
</dbReference>
<evidence type="ECO:0000313" key="3">
    <source>
        <dbReference type="Proteomes" id="UP001285921"/>
    </source>
</evidence>